<feature type="binding site" evidence="4">
    <location>
        <position position="137"/>
    </location>
    <ligand>
        <name>Zn(2+)</name>
        <dbReference type="ChEBI" id="CHEBI:29105"/>
    </ligand>
</feature>
<dbReference type="Gene3D" id="3.40.50.1220">
    <property type="entry name" value="TPP-binding domain"/>
    <property type="match status" value="1"/>
</dbReference>
<feature type="domain" description="Deacetylase sirtuin-type" evidence="5">
    <location>
        <begin position="8"/>
        <end position="263"/>
    </location>
</feature>
<comment type="caution">
    <text evidence="6">The sequence shown here is derived from an EMBL/GenBank/DDBJ whole genome shotgun (WGS) entry which is preliminary data.</text>
</comment>
<dbReference type="EC" id="2.3.1.286" evidence="1"/>
<dbReference type="SUPFAM" id="SSF52467">
    <property type="entry name" value="DHS-like NAD/FAD-binding domain"/>
    <property type="match status" value="1"/>
</dbReference>
<dbReference type="NCBIfam" id="NF001753">
    <property type="entry name" value="PRK00481.1-3"/>
    <property type="match status" value="1"/>
</dbReference>
<dbReference type="PROSITE" id="PS50305">
    <property type="entry name" value="SIRTUIN"/>
    <property type="match status" value="1"/>
</dbReference>
<dbReference type="Pfam" id="PF02146">
    <property type="entry name" value="SIR2"/>
    <property type="match status" value="1"/>
</dbReference>
<dbReference type="EMBL" id="PHEX01000049">
    <property type="protein sequence ID" value="PKQ27845.1"/>
    <property type="molecule type" value="Genomic_DNA"/>
</dbReference>
<dbReference type="PANTHER" id="PTHR11085:SF10">
    <property type="entry name" value="NAD-DEPENDENT PROTEIN DEACYLASE SIRTUIN-5, MITOCHONDRIAL-RELATED"/>
    <property type="match status" value="1"/>
</dbReference>
<sequence>MYADLREDLTLSEEIERAARLIDGAGTVVALTGAGISTESGIPDFRSAGGLWTRYDPMACATFESFVNDPTKFWEMASELNPMLETAEPNPAHLALFELEGSGKCEAVITQNIDNLHQRAGTTDVLELHGTYRTGTCLSCGANYTYEEIKECALREGIPVCKECKGVIKPDIILFGEPLNASVLQRTVELAERCDLMLVIGCGLDVFPAASLPECVHRNRAHLIFVNVAPTARDDLADVTILEQAGVAMPRIVETYRRLLGKE</sequence>
<proteinExistence type="predicted"/>
<evidence type="ECO:0000313" key="6">
    <source>
        <dbReference type="EMBL" id="PKQ27845.1"/>
    </source>
</evidence>
<dbReference type="PANTHER" id="PTHR11085">
    <property type="entry name" value="NAD-DEPENDENT PROTEIN DEACYLASE SIRTUIN-5, MITOCHONDRIAL-RELATED"/>
    <property type="match status" value="1"/>
</dbReference>
<dbReference type="InterPro" id="IPR050134">
    <property type="entry name" value="NAD-dep_sirtuin_deacylases"/>
</dbReference>
<dbReference type="Proteomes" id="UP000233654">
    <property type="component" value="Unassembled WGS sequence"/>
</dbReference>
<dbReference type="GO" id="GO:0017136">
    <property type="term" value="F:histone deacetylase activity, NAD-dependent"/>
    <property type="evidence" value="ECO:0007669"/>
    <property type="project" value="TreeGrafter"/>
</dbReference>
<feature type="binding site" evidence="4">
    <location>
        <position position="161"/>
    </location>
    <ligand>
        <name>Zn(2+)</name>
        <dbReference type="ChEBI" id="CHEBI:29105"/>
    </ligand>
</feature>
<feature type="binding site" evidence="4">
    <location>
        <position position="140"/>
    </location>
    <ligand>
        <name>Zn(2+)</name>
        <dbReference type="ChEBI" id="CHEBI:29105"/>
    </ligand>
</feature>
<reference evidence="6 7" key="1">
    <citation type="journal article" date="2017" name="ISME J.">
        <title>Potential for microbial H2 and metal transformations associated with novel bacteria and archaea in deep terrestrial subsurface sediments.</title>
        <authorList>
            <person name="Hernsdorf A.W."/>
            <person name="Amano Y."/>
            <person name="Miyakawa K."/>
            <person name="Ise K."/>
            <person name="Suzuki Y."/>
            <person name="Anantharaman K."/>
            <person name="Probst A."/>
            <person name="Burstein D."/>
            <person name="Thomas B.C."/>
            <person name="Banfield J.F."/>
        </authorList>
    </citation>
    <scope>NUCLEOTIDE SEQUENCE [LARGE SCALE GENOMIC DNA]</scope>
    <source>
        <strain evidence="6">HGW-Actinobacteria-3</strain>
    </source>
</reference>
<organism evidence="6 7">
    <name type="scientific">Candidatus Anoxymicrobium japonicum</name>
    <dbReference type="NCBI Taxonomy" id="2013648"/>
    <lineage>
        <taxon>Bacteria</taxon>
        <taxon>Bacillati</taxon>
        <taxon>Actinomycetota</taxon>
        <taxon>Candidatus Geothermincolia</taxon>
        <taxon>Candidatus Geothermincolales</taxon>
        <taxon>Candidatus Anoxymicrobiaceae</taxon>
        <taxon>Candidatus Anoxymicrobium</taxon>
    </lineage>
</organism>
<dbReference type="InterPro" id="IPR026591">
    <property type="entry name" value="Sirtuin_cat_small_dom_sf"/>
</dbReference>
<keyword evidence="4" id="KW-0479">Metal-binding</keyword>
<evidence type="ECO:0000256" key="1">
    <source>
        <dbReference type="ARBA" id="ARBA00012928"/>
    </source>
</evidence>
<dbReference type="InterPro" id="IPR029035">
    <property type="entry name" value="DHS-like_NAD/FAD-binding_dom"/>
</dbReference>
<protein>
    <recommendedName>
        <fullName evidence="1">protein acetyllysine N-acetyltransferase</fullName>
        <ecNumber evidence="1">2.3.1.286</ecNumber>
    </recommendedName>
</protein>
<evidence type="ECO:0000313" key="7">
    <source>
        <dbReference type="Proteomes" id="UP000233654"/>
    </source>
</evidence>
<feature type="binding site" evidence="4">
    <location>
        <position position="164"/>
    </location>
    <ligand>
        <name>Zn(2+)</name>
        <dbReference type="ChEBI" id="CHEBI:29105"/>
    </ligand>
</feature>
<gene>
    <name evidence="6" type="ORF">CVT63_05810</name>
</gene>
<dbReference type="Gene3D" id="3.30.1600.10">
    <property type="entry name" value="SIR2/SIRT2 'Small Domain"/>
    <property type="match status" value="1"/>
</dbReference>
<accession>A0A2N3G546</accession>
<feature type="active site" description="Proton acceptor" evidence="4">
    <location>
        <position position="129"/>
    </location>
</feature>
<evidence type="ECO:0000259" key="5">
    <source>
        <dbReference type="PROSITE" id="PS50305"/>
    </source>
</evidence>
<evidence type="ECO:0000256" key="2">
    <source>
        <dbReference type="ARBA" id="ARBA00022679"/>
    </source>
</evidence>
<dbReference type="GO" id="GO:0070403">
    <property type="term" value="F:NAD+ binding"/>
    <property type="evidence" value="ECO:0007669"/>
    <property type="project" value="InterPro"/>
</dbReference>
<evidence type="ECO:0000256" key="4">
    <source>
        <dbReference type="PROSITE-ProRule" id="PRU00236"/>
    </source>
</evidence>
<keyword evidence="2" id="KW-0808">Transferase</keyword>
<evidence type="ECO:0000256" key="3">
    <source>
        <dbReference type="ARBA" id="ARBA00023027"/>
    </source>
</evidence>
<dbReference type="GO" id="GO:0046872">
    <property type="term" value="F:metal ion binding"/>
    <property type="evidence" value="ECO:0007669"/>
    <property type="project" value="UniProtKB-KW"/>
</dbReference>
<dbReference type="InterPro" id="IPR026590">
    <property type="entry name" value="Ssirtuin_cat_dom"/>
</dbReference>
<keyword evidence="3" id="KW-0520">NAD</keyword>
<dbReference type="InterPro" id="IPR003000">
    <property type="entry name" value="Sirtuin"/>
</dbReference>
<keyword evidence="4" id="KW-0862">Zinc</keyword>
<name>A0A2N3G546_9ACTN</name>
<dbReference type="CDD" id="cd01407">
    <property type="entry name" value="SIR2-fam"/>
    <property type="match status" value="1"/>
</dbReference>
<dbReference type="AlphaFoldDB" id="A0A2N3G546"/>